<evidence type="ECO:0000256" key="8">
    <source>
        <dbReference type="ARBA" id="ARBA00022741"/>
    </source>
</evidence>
<feature type="transmembrane region" description="Helical" evidence="14">
    <location>
        <begin position="350"/>
        <end position="371"/>
    </location>
</feature>
<dbReference type="GO" id="GO:0000155">
    <property type="term" value="F:phosphorelay sensor kinase activity"/>
    <property type="evidence" value="ECO:0007669"/>
    <property type="project" value="InterPro"/>
</dbReference>
<organism evidence="16 19">
    <name type="scientific">Poseidonibacter ostreae</name>
    <dbReference type="NCBI Taxonomy" id="2654171"/>
    <lineage>
        <taxon>Bacteria</taxon>
        <taxon>Pseudomonadati</taxon>
        <taxon>Campylobacterota</taxon>
        <taxon>Epsilonproteobacteria</taxon>
        <taxon>Campylobacterales</taxon>
        <taxon>Arcobacteraceae</taxon>
        <taxon>Poseidonibacter</taxon>
    </lineage>
</organism>
<dbReference type="Gene3D" id="3.30.450.20">
    <property type="entry name" value="PAS domain"/>
    <property type="match status" value="2"/>
</dbReference>
<evidence type="ECO:0000256" key="1">
    <source>
        <dbReference type="ARBA" id="ARBA00000085"/>
    </source>
</evidence>
<feature type="transmembrane region" description="Helical" evidence="14">
    <location>
        <begin position="12"/>
        <end position="33"/>
    </location>
</feature>
<evidence type="ECO:0000313" key="19">
    <source>
        <dbReference type="Proteomes" id="UP000472839"/>
    </source>
</evidence>
<evidence type="ECO:0000256" key="4">
    <source>
        <dbReference type="ARBA" id="ARBA00022475"/>
    </source>
</evidence>
<dbReference type="Proteomes" id="UP000461010">
    <property type="component" value="Unassembled WGS sequence"/>
</dbReference>
<dbReference type="GO" id="GO:0005886">
    <property type="term" value="C:plasma membrane"/>
    <property type="evidence" value="ECO:0007669"/>
    <property type="project" value="UniProtKB-SubCell"/>
</dbReference>
<dbReference type="SUPFAM" id="SSF55874">
    <property type="entry name" value="ATPase domain of HSP90 chaperone/DNA topoisomerase II/histidine kinase"/>
    <property type="match status" value="1"/>
</dbReference>
<protein>
    <recommendedName>
        <fullName evidence="3">histidine kinase</fullName>
        <ecNumber evidence="3">2.7.13.3</ecNumber>
    </recommendedName>
</protein>
<dbReference type="PANTHER" id="PTHR43065:SF10">
    <property type="entry name" value="PEROXIDE STRESS-ACTIVATED HISTIDINE KINASE MAK3"/>
    <property type="match status" value="1"/>
</dbReference>
<evidence type="ECO:0000256" key="11">
    <source>
        <dbReference type="ARBA" id="ARBA00022989"/>
    </source>
</evidence>
<evidence type="ECO:0000256" key="10">
    <source>
        <dbReference type="ARBA" id="ARBA00022840"/>
    </source>
</evidence>
<keyword evidence="11 14" id="KW-1133">Transmembrane helix</keyword>
<dbReference type="RefSeq" id="WP_152187525.1">
    <property type="nucleotide sequence ID" value="NZ_WFKI01000019.1"/>
</dbReference>
<evidence type="ECO:0000256" key="2">
    <source>
        <dbReference type="ARBA" id="ARBA00004651"/>
    </source>
</evidence>
<keyword evidence="13 14" id="KW-0472">Membrane</keyword>
<dbReference type="Pfam" id="PF00512">
    <property type="entry name" value="HisKA"/>
    <property type="match status" value="1"/>
</dbReference>
<dbReference type="Pfam" id="PF02518">
    <property type="entry name" value="HATPase_c"/>
    <property type="match status" value="1"/>
</dbReference>
<dbReference type="InterPro" id="IPR036097">
    <property type="entry name" value="HisK_dim/P_sf"/>
</dbReference>
<accession>A0A6L4WWL0</accession>
<dbReference type="InterPro" id="IPR033480">
    <property type="entry name" value="sCache_2"/>
</dbReference>
<keyword evidence="5" id="KW-0597">Phosphoprotein</keyword>
<proteinExistence type="predicted"/>
<evidence type="ECO:0000256" key="12">
    <source>
        <dbReference type="ARBA" id="ARBA00023012"/>
    </source>
</evidence>
<evidence type="ECO:0000256" key="3">
    <source>
        <dbReference type="ARBA" id="ARBA00012438"/>
    </source>
</evidence>
<dbReference type="CDD" id="cd12912">
    <property type="entry name" value="PDC2_MCP_like"/>
    <property type="match status" value="1"/>
</dbReference>
<dbReference type="PANTHER" id="PTHR43065">
    <property type="entry name" value="SENSOR HISTIDINE KINASE"/>
    <property type="match status" value="1"/>
</dbReference>
<dbReference type="PROSITE" id="PS50109">
    <property type="entry name" value="HIS_KIN"/>
    <property type="match status" value="1"/>
</dbReference>
<dbReference type="CDD" id="cd00082">
    <property type="entry name" value="HisKA"/>
    <property type="match status" value="1"/>
</dbReference>
<dbReference type="Gene3D" id="1.10.287.130">
    <property type="match status" value="1"/>
</dbReference>
<feature type="domain" description="Histidine kinase" evidence="15">
    <location>
        <begin position="415"/>
        <end position="637"/>
    </location>
</feature>
<keyword evidence="8" id="KW-0547">Nucleotide-binding</keyword>
<evidence type="ECO:0000313" key="18">
    <source>
        <dbReference type="Proteomes" id="UP000461010"/>
    </source>
</evidence>
<dbReference type="SMART" id="SM01049">
    <property type="entry name" value="Cache_2"/>
    <property type="match status" value="2"/>
</dbReference>
<keyword evidence="12" id="KW-0902">Two-component regulatory system</keyword>
<dbReference type="SMART" id="SM00387">
    <property type="entry name" value="HATPase_c"/>
    <property type="match status" value="1"/>
</dbReference>
<dbReference type="InterPro" id="IPR036890">
    <property type="entry name" value="HATPase_C_sf"/>
</dbReference>
<dbReference type="Pfam" id="PF08269">
    <property type="entry name" value="dCache_2"/>
    <property type="match status" value="1"/>
</dbReference>
<dbReference type="InterPro" id="IPR004358">
    <property type="entry name" value="Sig_transdc_His_kin-like_C"/>
</dbReference>
<evidence type="ECO:0000256" key="5">
    <source>
        <dbReference type="ARBA" id="ARBA00022553"/>
    </source>
</evidence>
<dbReference type="InterPro" id="IPR005467">
    <property type="entry name" value="His_kinase_dom"/>
</dbReference>
<keyword evidence="7 14" id="KW-0812">Transmembrane</keyword>
<keyword evidence="10" id="KW-0067">ATP-binding</keyword>
<keyword evidence="4" id="KW-1003">Cell membrane</keyword>
<evidence type="ECO:0000256" key="13">
    <source>
        <dbReference type="ARBA" id="ARBA00023136"/>
    </source>
</evidence>
<gene>
    <name evidence="17" type="ORF">GBG18_00930</name>
    <name evidence="16" type="ORF">GBG19_01220</name>
</gene>
<name>A0A6L4WWL0_9BACT</name>
<dbReference type="EC" id="2.7.13.3" evidence="3"/>
<comment type="caution">
    <text evidence="16">The sequence shown here is derived from an EMBL/GenBank/DDBJ whole genome shotgun (WGS) entry which is preliminary data.</text>
</comment>
<keyword evidence="9" id="KW-0418">Kinase</keyword>
<comment type="catalytic activity">
    <reaction evidence="1">
        <text>ATP + protein L-histidine = ADP + protein N-phospho-L-histidine.</text>
        <dbReference type="EC" id="2.7.13.3"/>
    </reaction>
</comment>
<dbReference type="AlphaFoldDB" id="A0A6L4WWL0"/>
<dbReference type="EMBL" id="WFKJ01000002">
    <property type="protein sequence ID" value="KAB7892738.1"/>
    <property type="molecule type" value="Genomic_DNA"/>
</dbReference>
<dbReference type="EMBL" id="WFKK01000002">
    <property type="protein sequence ID" value="KAB7891014.1"/>
    <property type="molecule type" value="Genomic_DNA"/>
</dbReference>
<dbReference type="InterPro" id="IPR004010">
    <property type="entry name" value="Double_Cache_2"/>
</dbReference>
<evidence type="ECO:0000256" key="9">
    <source>
        <dbReference type="ARBA" id="ARBA00022777"/>
    </source>
</evidence>
<evidence type="ECO:0000256" key="7">
    <source>
        <dbReference type="ARBA" id="ARBA00022692"/>
    </source>
</evidence>
<evidence type="ECO:0000259" key="15">
    <source>
        <dbReference type="PROSITE" id="PS50109"/>
    </source>
</evidence>
<dbReference type="Gene3D" id="3.30.565.10">
    <property type="entry name" value="Histidine kinase-like ATPase, C-terminal domain"/>
    <property type="match status" value="1"/>
</dbReference>
<dbReference type="SUPFAM" id="SSF47384">
    <property type="entry name" value="Homodimeric domain of signal transducing histidine kinase"/>
    <property type="match status" value="1"/>
</dbReference>
<dbReference type="InterPro" id="IPR003594">
    <property type="entry name" value="HATPase_dom"/>
</dbReference>
<dbReference type="GO" id="GO:0005524">
    <property type="term" value="F:ATP binding"/>
    <property type="evidence" value="ECO:0007669"/>
    <property type="project" value="UniProtKB-KW"/>
</dbReference>
<evidence type="ECO:0000313" key="16">
    <source>
        <dbReference type="EMBL" id="KAB7891014.1"/>
    </source>
</evidence>
<reference evidence="18 19" key="1">
    <citation type="submission" date="2019-10" db="EMBL/GenBank/DDBJ databases">
        <title>Poseidonibacter ostreae sp. nov., isolated from the gut of the Ostrea denselamellosa.</title>
        <authorList>
            <person name="Choi A."/>
        </authorList>
    </citation>
    <scope>NUCLEOTIDE SEQUENCE [LARGE SCALE GENOMIC DNA]</scope>
    <source>
        <strain evidence="16 19">SJOD-M-33</strain>
        <strain evidence="17 18">SJOD-M-5</strain>
    </source>
</reference>
<dbReference type="Proteomes" id="UP000472839">
    <property type="component" value="Unassembled WGS sequence"/>
</dbReference>
<comment type="subcellular location">
    <subcellularLocation>
        <location evidence="2">Cell membrane</location>
        <topology evidence="2">Multi-pass membrane protein</topology>
    </subcellularLocation>
</comment>
<evidence type="ECO:0000313" key="17">
    <source>
        <dbReference type="EMBL" id="KAB7892738.1"/>
    </source>
</evidence>
<evidence type="ECO:0000256" key="6">
    <source>
        <dbReference type="ARBA" id="ARBA00022679"/>
    </source>
</evidence>
<dbReference type="PRINTS" id="PR00344">
    <property type="entry name" value="BCTRLSENSOR"/>
</dbReference>
<dbReference type="InterPro" id="IPR003661">
    <property type="entry name" value="HisK_dim/P_dom"/>
</dbReference>
<evidence type="ECO:0000256" key="14">
    <source>
        <dbReference type="SAM" id="Phobius"/>
    </source>
</evidence>
<keyword evidence="6" id="KW-0808">Transferase</keyword>
<sequence length="637" mass="75360">MLTQNETKILKFIKYTPVIIVAFFSIIITYIIFLDKNTQFKNDIVELRKTFLNENKNRINAEVNRIHNYIVYEKKNSEVHLKKLIKLKVQEAHKTMTHIYEKYKRSESKEQILERIKDALRDYRFNNGRGYFYIYEKTGKNIMLPPLPNMEGNDFWNHKDSKGSFILQDMVSLLKKENEPFYEWYWYKPNENKIQKKKIGIIKEFKPYNLFVGTGEYIEDYEEELKEKILHYIHNLKYSQNGYVFIVDYNGTYLSHIKKSYIGLNRITLKDSNNFMITKEIIKTAKNGFGFITYIGTIKPETKLPAKKTTFVKGFDSWNWAIGTGFYTDELEKQIAIKELHINKENKENIFNFLIISIFVILIFILLSFYISKVLEKQFLKYKKEVISYINANREKDSMLAQQSKMAAMGEMLQNIAHQWRQPLSSISMLSSGVKFKKEFGLLEDKELFKSMDDINTSTKYLSQTIEDFSDFFNPNKKIILFNLEKTINKALNLLEVQFKDKNIQIIQNIENIDIYGYENEFIQVIINICNNARDELLKLKIEEKLIIVDVLKKKDNVHILIKDNAGGIKKSIIDRIFEPYFTTKHKSQGTGIGLYMSREIIVKHMKGELTVRNDKFTFNKKEYEGALFELILNFKI</sequence>
<keyword evidence="18" id="KW-1185">Reference proteome</keyword>